<dbReference type="GO" id="GO:0070402">
    <property type="term" value="F:NADPH binding"/>
    <property type="evidence" value="ECO:0007669"/>
    <property type="project" value="TreeGrafter"/>
</dbReference>
<evidence type="ECO:0000256" key="3">
    <source>
        <dbReference type="ARBA" id="ARBA00005094"/>
    </source>
</evidence>
<evidence type="ECO:0000256" key="8">
    <source>
        <dbReference type="ARBA" id="ARBA00048543"/>
    </source>
</evidence>
<organism evidence="10">
    <name type="scientific">marine metagenome</name>
    <dbReference type="NCBI Taxonomy" id="408172"/>
    <lineage>
        <taxon>unclassified sequences</taxon>
        <taxon>metagenomes</taxon>
        <taxon>ecological metagenomes</taxon>
    </lineage>
</organism>
<evidence type="ECO:0000256" key="2">
    <source>
        <dbReference type="ARBA" id="ARBA00001946"/>
    </source>
</evidence>
<accession>A0A382GKI0</accession>
<keyword evidence="6" id="KW-0479">Metal-binding</keyword>
<sequence length="98" mass="10770">MEESKVIALANKESILCGAELIIEKLKMYSGKLIPLDSEPASVKGILSQTNKKPKKIIITASGGPFRGHKFNMLKHITPNDALNHPTWKMGKKISIDS</sequence>
<dbReference type="InterPro" id="IPR003821">
    <property type="entry name" value="DXP_reductoisomerase"/>
</dbReference>
<evidence type="ECO:0000313" key="10">
    <source>
        <dbReference type="EMBL" id="SVB75274.1"/>
    </source>
</evidence>
<dbReference type="Gene3D" id="3.40.50.720">
    <property type="entry name" value="NAD(P)-binding Rossmann-like Domain"/>
    <property type="match status" value="1"/>
</dbReference>
<comment type="cofactor">
    <cofactor evidence="2">
        <name>Mg(2+)</name>
        <dbReference type="ChEBI" id="CHEBI:18420"/>
    </cofactor>
</comment>
<comment type="cofactor">
    <cofactor evidence="1">
        <name>Mn(2+)</name>
        <dbReference type="ChEBI" id="CHEBI:29035"/>
    </cofactor>
</comment>
<evidence type="ECO:0000256" key="6">
    <source>
        <dbReference type="ARBA" id="ARBA00022723"/>
    </source>
</evidence>
<evidence type="ECO:0000256" key="1">
    <source>
        <dbReference type="ARBA" id="ARBA00001936"/>
    </source>
</evidence>
<proteinExistence type="inferred from homology"/>
<comment type="similarity">
    <text evidence="4">Belongs to the DXR family.</text>
</comment>
<evidence type="ECO:0000259" key="9">
    <source>
        <dbReference type="Pfam" id="PF08436"/>
    </source>
</evidence>
<feature type="domain" description="1-deoxy-D-xylulose 5-phosphate reductoisomerase C-terminal" evidence="9">
    <location>
        <begin position="33"/>
        <end position="98"/>
    </location>
</feature>
<dbReference type="EMBL" id="UINC01055882">
    <property type="protein sequence ID" value="SVB75274.1"/>
    <property type="molecule type" value="Genomic_DNA"/>
</dbReference>
<dbReference type="Pfam" id="PF08436">
    <property type="entry name" value="DXP_redisom_C"/>
    <property type="match status" value="1"/>
</dbReference>
<dbReference type="GO" id="GO:0051484">
    <property type="term" value="P:isopentenyl diphosphate biosynthetic process, methylerythritol 4-phosphate pathway involved in terpenoid biosynthetic process"/>
    <property type="evidence" value="ECO:0007669"/>
    <property type="project" value="TreeGrafter"/>
</dbReference>
<dbReference type="GO" id="GO:0030604">
    <property type="term" value="F:1-deoxy-D-xylulose-5-phosphate reductoisomerase activity"/>
    <property type="evidence" value="ECO:0007669"/>
    <property type="project" value="UniProtKB-EC"/>
</dbReference>
<name>A0A382GKI0_9ZZZZ</name>
<dbReference type="PANTHER" id="PTHR30525">
    <property type="entry name" value="1-DEOXY-D-XYLULOSE 5-PHOSPHATE REDUCTOISOMERASE"/>
    <property type="match status" value="1"/>
</dbReference>
<protein>
    <recommendedName>
        <fullName evidence="5">1-deoxy-D-xylulose-5-phosphate reductoisomerase</fullName>
        <ecNumber evidence="5">1.1.1.267</ecNumber>
    </recommendedName>
</protein>
<evidence type="ECO:0000256" key="5">
    <source>
        <dbReference type="ARBA" id="ARBA00012366"/>
    </source>
</evidence>
<keyword evidence="7" id="KW-0560">Oxidoreductase</keyword>
<dbReference type="SUPFAM" id="SSF55347">
    <property type="entry name" value="Glyceraldehyde-3-phosphate dehydrogenase-like, C-terminal domain"/>
    <property type="match status" value="1"/>
</dbReference>
<dbReference type="EC" id="1.1.1.267" evidence="5"/>
<comment type="catalytic activity">
    <reaction evidence="8">
        <text>2-C-methyl-D-erythritol 4-phosphate + NADP(+) = 1-deoxy-D-xylulose 5-phosphate + NADPH + H(+)</text>
        <dbReference type="Rhea" id="RHEA:13717"/>
        <dbReference type="ChEBI" id="CHEBI:15378"/>
        <dbReference type="ChEBI" id="CHEBI:57783"/>
        <dbReference type="ChEBI" id="CHEBI:57792"/>
        <dbReference type="ChEBI" id="CHEBI:58262"/>
        <dbReference type="ChEBI" id="CHEBI:58349"/>
        <dbReference type="EC" id="1.1.1.267"/>
    </reaction>
    <physiologicalReaction direction="right-to-left" evidence="8">
        <dbReference type="Rhea" id="RHEA:13719"/>
    </physiologicalReaction>
</comment>
<evidence type="ECO:0000256" key="4">
    <source>
        <dbReference type="ARBA" id="ARBA00006825"/>
    </source>
</evidence>
<feature type="non-terminal residue" evidence="10">
    <location>
        <position position="98"/>
    </location>
</feature>
<dbReference type="InterPro" id="IPR013644">
    <property type="entry name" value="DXP_reductoisomerase_C"/>
</dbReference>
<dbReference type="UniPathway" id="UPA00056">
    <property type="reaction ID" value="UER00092"/>
</dbReference>
<comment type="pathway">
    <text evidence="3">Isoprenoid biosynthesis; isopentenyl diphosphate biosynthesis via DXP pathway; isopentenyl diphosphate from 1-deoxy-D-xylulose 5-phosphate: step 1/6.</text>
</comment>
<dbReference type="AlphaFoldDB" id="A0A382GKI0"/>
<dbReference type="GO" id="GO:0030145">
    <property type="term" value="F:manganese ion binding"/>
    <property type="evidence" value="ECO:0007669"/>
    <property type="project" value="TreeGrafter"/>
</dbReference>
<gene>
    <name evidence="10" type="ORF">METZ01_LOCUS228128</name>
</gene>
<reference evidence="10" key="1">
    <citation type="submission" date="2018-05" db="EMBL/GenBank/DDBJ databases">
        <authorList>
            <person name="Lanie J.A."/>
            <person name="Ng W.-L."/>
            <person name="Kazmierczak K.M."/>
            <person name="Andrzejewski T.M."/>
            <person name="Davidsen T.M."/>
            <person name="Wayne K.J."/>
            <person name="Tettelin H."/>
            <person name="Glass J.I."/>
            <person name="Rusch D."/>
            <person name="Podicherti R."/>
            <person name="Tsui H.-C.T."/>
            <person name="Winkler M.E."/>
        </authorList>
    </citation>
    <scope>NUCLEOTIDE SEQUENCE</scope>
</reference>
<dbReference type="PANTHER" id="PTHR30525:SF0">
    <property type="entry name" value="1-DEOXY-D-XYLULOSE 5-PHOSPHATE REDUCTOISOMERASE, CHLOROPLASTIC"/>
    <property type="match status" value="1"/>
</dbReference>
<evidence type="ECO:0000256" key="7">
    <source>
        <dbReference type="ARBA" id="ARBA00023002"/>
    </source>
</evidence>